<name>A0AAW0GXT9_9APHY</name>
<dbReference type="PANTHER" id="PTHR13318">
    <property type="entry name" value="PARTNER OF PAIRED, ISOFORM B-RELATED"/>
    <property type="match status" value="1"/>
</dbReference>
<protein>
    <recommendedName>
        <fullName evidence="2">F-box/LRR-repeat protein 15/At3g58940/PEG3-like LRR domain-containing protein</fullName>
    </recommendedName>
</protein>
<evidence type="ECO:0000256" key="1">
    <source>
        <dbReference type="SAM" id="MobiDB-lite"/>
    </source>
</evidence>
<dbReference type="InterPro" id="IPR001611">
    <property type="entry name" value="Leu-rich_rpt"/>
</dbReference>
<dbReference type="GO" id="GO:0019005">
    <property type="term" value="C:SCF ubiquitin ligase complex"/>
    <property type="evidence" value="ECO:0007669"/>
    <property type="project" value="TreeGrafter"/>
</dbReference>
<dbReference type="PANTHER" id="PTHR13318:SF190">
    <property type="entry name" value="PARTNER OF PAIRED, ISOFORM B"/>
    <property type="match status" value="1"/>
</dbReference>
<proteinExistence type="predicted"/>
<dbReference type="Pfam" id="PF24758">
    <property type="entry name" value="LRR_At5g56370"/>
    <property type="match status" value="1"/>
</dbReference>
<dbReference type="Gene3D" id="3.80.10.10">
    <property type="entry name" value="Ribonuclease Inhibitor"/>
    <property type="match status" value="1"/>
</dbReference>
<sequence>MAPKRKAKQKSETPAKRRKITIGAKTTDDDRLLTPQTQSNTPSSSAWSTRVIPARHIPPLATLCMRVFAENLHVLAQNHQSFDSIRAWLKALPDSVVPRLFASLRSTCPTILSHAFIVAHLLRGTSIVLTGELPGVNKHTVFAIGDSPSRQHLRELVLSNLDKITDDTMAPTIAKLPSLQILVLRGCTKVGSKTTGSIAKNCPHLKKLNLNYTSVTPSSIAPILRSCSELEVIKLGGIPNWTDATVAKLWTALDFDNAPQFLLPKITSLNLRQMPLSDTTINQILAICPNIRRLNLSFTHLRHPPLLLGIKTLEKLSVTSTSITSTDLLAVLSDIPNLKSLSIGALGGGQGSSVAISNSSAMTLTDHALRKLTDTLAPYKQLENVSLVGNTKLGIISGRNSALAEFIRRVGRRCTRLNLAAISSLRSSDLEGLLADTPEEGTSRLKTLVLNNTSIDDSACPFISSCRELETLELASTKVTNAGVFVILDACPNLTQLNLTSCRGIGVVDRRHFFKIWETEWKNR</sequence>
<dbReference type="SUPFAM" id="SSF52047">
    <property type="entry name" value="RNI-like"/>
    <property type="match status" value="1"/>
</dbReference>
<feature type="domain" description="F-box/LRR-repeat protein 15/At3g58940/PEG3-like LRR" evidence="2">
    <location>
        <begin position="147"/>
        <end position="236"/>
    </location>
</feature>
<dbReference type="AlphaFoldDB" id="A0AAW0GXT9"/>
<dbReference type="GO" id="GO:0031146">
    <property type="term" value="P:SCF-dependent proteasomal ubiquitin-dependent protein catabolic process"/>
    <property type="evidence" value="ECO:0007669"/>
    <property type="project" value="TreeGrafter"/>
</dbReference>
<reference evidence="3 4" key="1">
    <citation type="submission" date="2022-09" db="EMBL/GenBank/DDBJ databases">
        <authorList>
            <person name="Palmer J.M."/>
        </authorList>
    </citation>
    <scope>NUCLEOTIDE SEQUENCE [LARGE SCALE GENOMIC DNA]</scope>
    <source>
        <strain evidence="3 4">DSM 7382</strain>
    </source>
</reference>
<feature type="compositionally biased region" description="Low complexity" evidence="1">
    <location>
        <begin position="34"/>
        <end position="45"/>
    </location>
</feature>
<dbReference type="SMART" id="SM00367">
    <property type="entry name" value="LRR_CC"/>
    <property type="match status" value="5"/>
</dbReference>
<evidence type="ECO:0000259" key="2">
    <source>
        <dbReference type="Pfam" id="PF24758"/>
    </source>
</evidence>
<dbReference type="InterPro" id="IPR006553">
    <property type="entry name" value="Leu-rich_rpt_Cys-con_subtyp"/>
</dbReference>
<organism evidence="3 4">
    <name type="scientific">Cerrena zonata</name>
    <dbReference type="NCBI Taxonomy" id="2478898"/>
    <lineage>
        <taxon>Eukaryota</taxon>
        <taxon>Fungi</taxon>
        <taxon>Dikarya</taxon>
        <taxon>Basidiomycota</taxon>
        <taxon>Agaricomycotina</taxon>
        <taxon>Agaricomycetes</taxon>
        <taxon>Polyporales</taxon>
        <taxon>Cerrenaceae</taxon>
        <taxon>Cerrena</taxon>
    </lineage>
</organism>
<keyword evidence="4" id="KW-1185">Reference proteome</keyword>
<dbReference type="InterPro" id="IPR055411">
    <property type="entry name" value="LRR_FXL15/At3g58940/PEG3-like"/>
</dbReference>
<dbReference type="Proteomes" id="UP001385951">
    <property type="component" value="Unassembled WGS sequence"/>
</dbReference>
<dbReference type="EMBL" id="JASBNA010000002">
    <property type="protein sequence ID" value="KAK7694576.1"/>
    <property type="molecule type" value="Genomic_DNA"/>
</dbReference>
<comment type="caution">
    <text evidence="3">The sequence shown here is derived from an EMBL/GenBank/DDBJ whole genome shotgun (WGS) entry which is preliminary data.</text>
</comment>
<evidence type="ECO:0000313" key="4">
    <source>
        <dbReference type="Proteomes" id="UP001385951"/>
    </source>
</evidence>
<dbReference type="InterPro" id="IPR032675">
    <property type="entry name" value="LRR_dom_sf"/>
</dbReference>
<evidence type="ECO:0000313" key="3">
    <source>
        <dbReference type="EMBL" id="KAK7694576.1"/>
    </source>
</evidence>
<dbReference type="Pfam" id="PF13516">
    <property type="entry name" value="LRR_6"/>
    <property type="match status" value="1"/>
</dbReference>
<feature type="region of interest" description="Disordered" evidence="1">
    <location>
        <begin position="1"/>
        <end position="47"/>
    </location>
</feature>
<gene>
    <name evidence="3" type="ORF">QCA50_001762</name>
</gene>
<accession>A0AAW0GXT9</accession>